<dbReference type="STRING" id="246195.DNO_1320"/>
<keyword evidence="3" id="KW-1185">Reference proteome</keyword>
<dbReference type="AlphaFoldDB" id="A5EX36"/>
<keyword evidence="2" id="KW-0378">Hydrolase</keyword>
<dbReference type="PRINTS" id="PR00834">
    <property type="entry name" value="PROTEASES2C"/>
</dbReference>
<evidence type="ECO:0000313" key="2">
    <source>
        <dbReference type="EMBL" id="ABQ13321.1"/>
    </source>
</evidence>
<dbReference type="SUPFAM" id="SSF50494">
    <property type="entry name" value="Trypsin-like serine proteases"/>
    <property type="match status" value="1"/>
</dbReference>
<protein>
    <submittedName>
        <fullName evidence="2">Trypsin-like serine and cysteine protease family protein</fullName>
    </submittedName>
</protein>
<dbReference type="KEGG" id="dno:DNO_1320"/>
<dbReference type="GO" id="GO:0006508">
    <property type="term" value="P:proteolysis"/>
    <property type="evidence" value="ECO:0007669"/>
    <property type="project" value="UniProtKB-KW"/>
</dbReference>
<dbReference type="EMBL" id="CP000513">
    <property type="protein sequence ID" value="ABQ13321.1"/>
    <property type="molecule type" value="Genomic_DNA"/>
</dbReference>
<dbReference type="RefSeq" id="WP_012031604.1">
    <property type="nucleotide sequence ID" value="NC_009446.1"/>
</dbReference>
<keyword evidence="2" id="KW-0645">Protease</keyword>
<dbReference type="HOGENOM" id="CLU_609313_0_0_6"/>
<evidence type="ECO:0000313" key="3">
    <source>
        <dbReference type="Proteomes" id="UP000000248"/>
    </source>
</evidence>
<dbReference type="Proteomes" id="UP000000248">
    <property type="component" value="Chromosome"/>
</dbReference>
<reference evidence="2 3" key="1">
    <citation type="journal article" date="2007" name="Nat. Biotechnol.">
        <title>Genome sequence and identification of candidate vaccine antigens from the animal pathogen Dichelobacter nodosus.</title>
        <authorList>
            <person name="Myers G.S."/>
            <person name="Parker D."/>
            <person name="Al-Hasani K."/>
            <person name="Kennan R.M."/>
            <person name="Seemann T."/>
            <person name="Ren Q."/>
            <person name="Badger J.H."/>
            <person name="Selengut J.D."/>
            <person name="Deboy R.T."/>
            <person name="Tettelin H."/>
            <person name="Boyce J.D."/>
            <person name="McCarl V.P."/>
            <person name="Han X."/>
            <person name="Nelson W.C."/>
            <person name="Madupu R."/>
            <person name="Mohamoud Y."/>
            <person name="Holley T."/>
            <person name="Fedorova N."/>
            <person name="Khouri H."/>
            <person name="Bottomley S.P."/>
            <person name="Whittington R.J."/>
            <person name="Adler B."/>
            <person name="Songer J.G."/>
            <person name="Rood J.I."/>
            <person name="Paulsen I.T."/>
        </authorList>
    </citation>
    <scope>NUCLEOTIDE SEQUENCE [LARGE SCALE GENOMIC DNA]</scope>
    <source>
        <strain evidence="2 3">VCS1703A</strain>
    </source>
</reference>
<dbReference type="InterPro" id="IPR001940">
    <property type="entry name" value="Peptidase_S1C"/>
</dbReference>
<sequence>MKKYFLGLWCCFLAVWAQALPLKEDFSISGLFDQYKTSIYQIRVISEATGQKTSIGSGFLVGDGTLLATNYHVISDIVQKERHRLEYVDGNDDTGALTLMDVDVVHDLALVRAEKPLGKPLQLAGLPAQGASLYALGNPHDLGFVIIDGINNGLLKKSAQARILFSGALDSGMSGGPTLNEKGEVIGINVAYLTGGNNISFVIPSEYLKALLEKSSDKKADITASIAEQLFADNHHYFDEALKQSWPTTKIGHFVVPMAMSQDVRCWDSSPEPDVDDLLAMESVTCFNDRSTFINQYTSVGEFGYSYAFFYGREPLLESRFYRLYSGNYQLHFDRRPQRDYGDIECQADFVAIADKPFKATFCRRPSQHFKNGQEVVEDVRFVAAQIGEKQEGFRISIAMNGVQPSLAKAVVMHLLEQISWQN</sequence>
<dbReference type="InterPro" id="IPR009003">
    <property type="entry name" value="Peptidase_S1_PA"/>
</dbReference>
<dbReference type="PANTHER" id="PTHR22939">
    <property type="entry name" value="SERINE PROTEASE FAMILY S1C HTRA-RELATED"/>
    <property type="match status" value="1"/>
</dbReference>
<gene>
    <name evidence="2" type="ordered locus">DNO_1320</name>
</gene>
<feature type="signal peptide" evidence="1">
    <location>
        <begin position="1"/>
        <end position="19"/>
    </location>
</feature>
<dbReference type="Gene3D" id="2.40.10.120">
    <property type="match status" value="1"/>
</dbReference>
<dbReference type="PANTHER" id="PTHR22939:SF129">
    <property type="entry name" value="SERINE PROTEASE HTRA2, MITOCHONDRIAL"/>
    <property type="match status" value="1"/>
</dbReference>
<evidence type="ECO:0000256" key="1">
    <source>
        <dbReference type="SAM" id="SignalP"/>
    </source>
</evidence>
<organism evidence="2 3">
    <name type="scientific">Dichelobacter nodosus (strain VCS1703A)</name>
    <dbReference type="NCBI Taxonomy" id="246195"/>
    <lineage>
        <taxon>Bacteria</taxon>
        <taxon>Pseudomonadati</taxon>
        <taxon>Pseudomonadota</taxon>
        <taxon>Gammaproteobacteria</taxon>
        <taxon>Cardiobacteriales</taxon>
        <taxon>Cardiobacteriaceae</taxon>
        <taxon>Dichelobacter</taxon>
    </lineage>
</organism>
<feature type="chain" id="PRO_5002682413" evidence="1">
    <location>
        <begin position="20"/>
        <end position="423"/>
    </location>
</feature>
<keyword evidence="1" id="KW-0732">Signal</keyword>
<dbReference type="OrthoDB" id="8581982at2"/>
<dbReference type="GO" id="GO:0004252">
    <property type="term" value="F:serine-type endopeptidase activity"/>
    <property type="evidence" value="ECO:0007669"/>
    <property type="project" value="InterPro"/>
</dbReference>
<name>A5EX36_DICNV</name>
<proteinExistence type="predicted"/>
<dbReference type="Pfam" id="PF13365">
    <property type="entry name" value="Trypsin_2"/>
    <property type="match status" value="1"/>
</dbReference>
<accession>A5EX36</accession>
<dbReference type="eggNOG" id="COG0265">
    <property type="taxonomic scope" value="Bacteria"/>
</dbReference>